<keyword evidence="8 10" id="KW-0975">Bacterial flagellum</keyword>
<feature type="transmembrane region" description="Helical" evidence="10">
    <location>
        <begin position="12"/>
        <end position="34"/>
    </location>
</feature>
<evidence type="ECO:0000256" key="2">
    <source>
        <dbReference type="ARBA" id="ARBA00009772"/>
    </source>
</evidence>
<evidence type="ECO:0000256" key="4">
    <source>
        <dbReference type="ARBA" id="ARBA00022475"/>
    </source>
</evidence>
<keyword evidence="5 10" id="KW-0812">Transmembrane</keyword>
<accession>A0ABV2AYB2</accession>
<evidence type="ECO:0000256" key="7">
    <source>
        <dbReference type="ARBA" id="ARBA00023136"/>
    </source>
</evidence>
<evidence type="ECO:0000313" key="11">
    <source>
        <dbReference type="EMBL" id="MES1928627.1"/>
    </source>
</evidence>
<dbReference type="EMBL" id="APND01000001">
    <property type="protein sequence ID" value="MES1928627.1"/>
    <property type="molecule type" value="Genomic_DNA"/>
</dbReference>
<dbReference type="PANTHER" id="PTHR30065:SF8">
    <property type="entry name" value="FLAGELLAR BIOSYNTHETIC PROTEIN FLIR"/>
    <property type="match status" value="1"/>
</dbReference>
<feature type="transmembrane region" description="Helical" evidence="10">
    <location>
        <begin position="41"/>
        <end position="58"/>
    </location>
</feature>
<dbReference type="PRINTS" id="PR00953">
    <property type="entry name" value="TYPE3IMRPROT"/>
</dbReference>
<dbReference type="InterPro" id="IPR002010">
    <property type="entry name" value="T3SS_IM_R"/>
</dbReference>
<proteinExistence type="inferred from homology"/>
<keyword evidence="11" id="KW-0966">Cell projection</keyword>
<comment type="caution">
    <text evidence="11">The sequence shown here is derived from an EMBL/GenBank/DDBJ whole genome shotgun (WGS) entry which is preliminary data.</text>
</comment>
<evidence type="ECO:0000256" key="6">
    <source>
        <dbReference type="ARBA" id="ARBA00022989"/>
    </source>
</evidence>
<keyword evidence="11" id="KW-0282">Flagellum</keyword>
<dbReference type="RefSeq" id="WP_353109813.1">
    <property type="nucleotide sequence ID" value="NZ_APND01000001.1"/>
</dbReference>
<evidence type="ECO:0000256" key="3">
    <source>
        <dbReference type="ARBA" id="ARBA00021717"/>
    </source>
</evidence>
<keyword evidence="7 10" id="KW-0472">Membrane</keyword>
<evidence type="ECO:0000313" key="12">
    <source>
        <dbReference type="Proteomes" id="UP001460888"/>
    </source>
</evidence>
<feature type="transmembrane region" description="Helical" evidence="10">
    <location>
        <begin position="70"/>
        <end position="93"/>
    </location>
</feature>
<comment type="subcellular location">
    <subcellularLocation>
        <location evidence="10">Cell membrane</location>
        <topology evidence="10">Multi-pass membrane protein</topology>
    </subcellularLocation>
    <subcellularLocation>
        <location evidence="10">Bacterial flagellum basal body</location>
    </subcellularLocation>
</comment>
<feature type="transmembrane region" description="Helical" evidence="10">
    <location>
        <begin position="172"/>
        <end position="202"/>
    </location>
</feature>
<evidence type="ECO:0000256" key="10">
    <source>
        <dbReference type="RuleBase" id="RU362071"/>
    </source>
</evidence>
<feature type="transmembrane region" description="Helical" evidence="10">
    <location>
        <begin position="146"/>
        <end position="165"/>
    </location>
</feature>
<dbReference type="Pfam" id="PF01311">
    <property type="entry name" value="Bac_export_1"/>
    <property type="match status" value="1"/>
</dbReference>
<organism evidence="11 12">
    <name type="scientific">Salinisphaera dokdonensis CL-ES53</name>
    <dbReference type="NCBI Taxonomy" id="1304272"/>
    <lineage>
        <taxon>Bacteria</taxon>
        <taxon>Pseudomonadati</taxon>
        <taxon>Pseudomonadota</taxon>
        <taxon>Gammaproteobacteria</taxon>
        <taxon>Salinisphaerales</taxon>
        <taxon>Salinisphaeraceae</taxon>
        <taxon>Salinisphaera</taxon>
    </lineage>
</organism>
<dbReference type="PANTHER" id="PTHR30065">
    <property type="entry name" value="FLAGELLAR BIOSYNTHETIC PROTEIN FLIR"/>
    <property type="match status" value="1"/>
</dbReference>
<keyword evidence="6 10" id="KW-1133">Transmembrane helix</keyword>
<dbReference type="Proteomes" id="UP001460888">
    <property type="component" value="Unassembled WGS sequence"/>
</dbReference>
<comment type="similarity">
    <text evidence="2 10">Belongs to the FliR/MopE/SpaR family.</text>
</comment>
<evidence type="ECO:0000256" key="5">
    <source>
        <dbReference type="ARBA" id="ARBA00022692"/>
    </source>
</evidence>
<keyword evidence="12" id="KW-1185">Reference proteome</keyword>
<protein>
    <recommendedName>
        <fullName evidence="3 9">Flagellar biosynthetic protein FliR</fullName>
    </recommendedName>
</protein>
<keyword evidence="4 10" id="KW-1003">Cell membrane</keyword>
<evidence type="ECO:0000256" key="9">
    <source>
        <dbReference type="NCBIfam" id="TIGR01400"/>
    </source>
</evidence>
<name>A0ABV2AYB2_9GAMM</name>
<reference evidence="11 12" key="1">
    <citation type="submission" date="2013-03" db="EMBL/GenBank/DDBJ databases">
        <title>Salinisphaera dokdonensis CL-ES53 Genome Sequencing.</title>
        <authorList>
            <person name="Li C."/>
            <person name="Lai Q."/>
            <person name="Shao Z."/>
        </authorList>
    </citation>
    <scope>NUCLEOTIDE SEQUENCE [LARGE SCALE GENOMIC DNA]</scope>
    <source>
        <strain evidence="11 12">CL-ES53</strain>
    </source>
</reference>
<evidence type="ECO:0000256" key="8">
    <source>
        <dbReference type="ARBA" id="ARBA00023143"/>
    </source>
</evidence>
<keyword evidence="11" id="KW-0969">Cilium</keyword>
<dbReference type="InterPro" id="IPR006303">
    <property type="entry name" value="FliR"/>
</dbReference>
<sequence>MIEFTTSQITGWVMSLFWPFVRILAFVAVAPILGENGLSRVAKVGLAVLLALVIAPTLPAPPDVPPVSYAGVWLVIQQILIGVAIAMVMRVVFAAIRSAGDYIGLQMGLGFASFYSAAMGANVMVLAQILNVFALLFFLAFDGHLVMIRILALTFIQLPIGAGNIDAQGWQLLVMWGGTVFSAGLTLALPLVTALLTINFALGILNRASPQLSIFSIGFPLTLIAGIVLLTFMTPEMGGLFERMFVDGINAMEAILAAMAGAG</sequence>
<feature type="transmembrane region" description="Helical" evidence="10">
    <location>
        <begin position="114"/>
        <end position="140"/>
    </location>
</feature>
<dbReference type="NCBIfam" id="TIGR01400">
    <property type="entry name" value="fliR"/>
    <property type="match status" value="1"/>
</dbReference>
<evidence type="ECO:0000256" key="1">
    <source>
        <dbReference type="ARBA" id="ARBA00002578"/>
    </source>
</evidence>
<gene>
    <name evidence="11" type="ORF">SADO_05190</name>
</gene>
<feature type="transmembrane region" description="Helical" evidence="10">
    <location>
        <begin position="214"/>
        <end position="234"/>
    </location>
</feature>
<comment type="function">
    <text evidence="1 10">Role in flagellar biosynthesis.</text>
</comment>